<keyword evidence="4" id="KW-1185">Reference proteome</keyword>
<name>A0ABV7LAC2_9PROT</name>
<dbReference type="InterPro" id="IPR014922">
    <property type="entry name" value="YdhG-like"/>
</dbReference>
<proteinExistence type="predicted"/>
<accession>A0ABV7LAC2</accession>
<reference evidence="4" key="1">
    <citation type="journal article" date="2019" name="Int. J. Syst. Evol. Microbiol.">
        <title>The Global Catalogue of Microorganisms (GCM) 10K type strain sequencing project: providing services to taxonomists for standard genome sequencing and annotation.</title>
        <authorList>
            <consortium name="The Broad Institute Genomics Platform"/>
            <consortium name="The Broad Institute Genome Sequencing Center for Infectious Disease"/>
            <person name="Wu L."/>
            <person name="Ma J."/>
        </authorList>
    </citation>
    <scope>NUCLEOTIDE SEQUENCE [LARGE SCALE GENOMIC DNA]</scope>
    <source>
        <strain evidence="4">KCTC 42964</strain>
    </source>
</reference>
<feature type="compositionally biased region" description="Low complexity" evidence="1">
    <location>
        <begin position="172"/>
        <end position="182"/>
    </location>
</feature>
<feature type="region of interest" description="Disordered" evidence="1">
    <location>
        <begin position="156"/>
        <end position="182"/>
    </location>
</feature>
<dbReference type="RefSeq" id="WP_379906661.1">
    <property type="nucleotide sequence ID" value="NZ_JBHRTR010000054.1"/>
</dbReference>
<dbReference type="Proteomes" id="UP001595528">
    <property type="component" value="Unassembled WGS sequence"/>
</dbReference>
<gene>
    <name evidence="3" type="ORF">ACFOGJ_28375</name>
</gene>
<feature type="compositionally biased region" description="Low complexity" evidence="1">
    <location>
        <begin position="9"/>
        <end position="24"/>
    </location>
</feature>
<protein>
    <submittedName>
        <fullName evidence="3">DUF1801 domain-containing protein</fullName>
    </submittedName>
</protein>
<sequence>MAKGKAEGRTGAAGKAAKAADAAAPPRLLSGGNPQIPKGEGDAPVQAYLAALPGWKRETGHRLDALIAETLPEVRKAVKWNSPLYGIEGRGWFLGLHSFTKYLKLAFFRGAALKPPPPVASKDPDTRYFHIHEGERLDEAALADWIRQAAALPGWDPGARSGGTAQRKAKPDAGAAAAEEVPPASAQIDGTIAALGDWRGAMLARLRAVIRRADPEVEEEVKWRGVPVWSHAGILCTGETYKDKVKMTFARGAALDDPAGLFNASLQGNARRAIDIREGEAVDEAALADLIRAAVQLNLSRAGRRKR</sequence>
<evidence type="ECO:0000313" key="4">
    <source>
        <dbReference type="Proteomes" id="UP001595528"/>
    </source>
</evidence>
<feature type="domain" description="YdhG-like" evidence="2">
    <location>
        <begin position="200"/>
        <end position="295"/>
    </location>
</feature>
<feature type="domain" description="YdhG-like" evidence="2">
    <location>
        <begin position="56"/>
        <end position="149"/>
    </location>
</feature>
<evidence type="ECO:0000313" key="3">
    <source>
        <dbReference type="EMBL" id="MFC3231197.1"/>
    </source>
</evidence>
<evidence type="ECO:0000256" key="1">
    <source>
        <dbReference type="SAM" id="MobiDB-lite"/>
    </source>
</evidence>
<dbReference type="Gene3D" id="3.90.1150.200">
    <property type="match status" value="2"/>
</dbReference>
<dbReference type="SUPFAM" id="SSF159888">
    <property type="entry name" value="YdhG-like"/>
    <property type="match status" value="2"/>
</dbReference>
<organism evidence="3 4">
    <name type="scientific">Marinibaculum pumilum</name>
    <dbReference type="NCBI Taxonomy" id="1766165"/>
    <lineage>
        <taxon>Bacteria</taxon>
        <taxon>Pseudomonadati</taxon>
        <taxon>Pseudomonadota</taxon>
        <taxon>Alphaproteobacteria</taxon>
        <taxon>Rhodospirillales</taxon>
        <taxon>Rhodospirillaceae</taxon>
        <taxon>Marinibaculum</taxon>
    </lineage>
</organism>
<dbReference type="Pfam" id="PF08818">
    <property type="entry name" value="DUF1801"/>
    <property type="match status" value="2"/>
</dbReference>
<comment type="caution">
    <text evidence="3">The sequence shown here is derived from an EMBL/GenBank/DDBJ whole genome shotgun (WGS) entry which is preliminary data.</text>
</comment>
<dbReference type="EMBL" id="JBHRTR010000054">
    <property type="protein sequence ID" value="MFC3231197.1"/>
    <property type="molecule type" value="Genomic_DNA"/>
</dbReference>
<evidence type="ECO:0000259" key="2">
    <source>
        <dbReference type="Pfam" id="PF08818"/>
    </source>
</evidence>
<feature type="region of interest" description="Disordered" evidence="1">
    <location>
        <begin position="1"/>
        <end position="40"/>
    </location>
</feature>